<protein>
    <submittedName>
        <fullName evidence="2">Uncharacterized protein</fullName>
    </submittedName>
</protein>
<evidence type="ECO:0000313" key="3">
    <source>
        <dbReference type="Proteomes" id="UP000006591"/>
    </source>
</evidence>
<dbReference type="HOGENOM" id="CLU_2214175_0_0_1"/>
<name>A0A0E0FHL5_ORYNI</name>
<reference evidence="2" key="1">
    <citation type="submission" date="2015-04" db="UniProtKB">
        <authorList>
            <consortium name="EnsemblPlants"/>
        </authorList>
    </citation>
    <scope>IDENTIFICATION</scope>
    <source>
        <strain evidence="2">SL10</strain>
    </source>
</reference>
<reference evidence="2" key="2">
    <citation type="submission" date="2018-04" db="EMBL/GenBank/DDBJ databases">
        <title>OnivRS2 (Oryza nivara Reference Sequence Version 2).</title>
        <authorList>
            <person name="Zhang J."/>
            <person name="Kudrna D."/>
            <person name="Lee S."/>
            <person name="Talag J."/>
            <person name="Rajasekar S."/>
            <person name="Welchert J."/>
            <person name="Hsing Y.-I."/>
            <person name="Wing R.A."/>
        </authorList>
    </citation>
    <scope>NUCLEOTIDE SEQUENCE [LARGE SCALE GENOMIC DNA]</scope>
</reference>
<evidence type="ECO:0000256" key="1">
    <source>
        <dbReference type="SAM" id="MobiDB-lite"/>
    </source>
</evidence>
<accession>A0A0E0FHL5</accession>
<keyword evidence="3" id="KW-1185">Reference proteome</keyword>
<feature type="region of interest" description="Disordered" evidence="1">
    <location>
        <begin position="77"/>
        <end position="106"/>
    </location>
</feature>
<evidence type="ECO:0000313" key="2">
    <source>
        <dbReference type="EnsemblPlants" id="ONIVA01G07110.1"/>
    </source>
</evidence>
<dbReference type="Gramene" id="ONIVA01G07110.1">
    <property type="protein sequence ID" value="ONIVA01G07110.1"/>
    <property type="gene ID" value="ONIVA01G07110"/>
</dbReference>
<dbReference type="AlphaFoldDB" id="A0A0E0FHL5"/>
<organism evidence="2">
    <name type="scientific">Oryza nivara</name>
    <name type="common">Indian wild rice</name>
    <name type="synonym">Oryza sativa f. spontanea</name>
    <dbReference type="NCBI Taxonomy" id="4536"/>
    <lineage>
        <taxon>Eukaryota</taxon>
        <taxon>Viridiplantae</taxon>
        <taxon>Streptophyta</taxon>
        <taxon>Embryophyta</taxon>
        <taxon>Tracheophyta</taxon>
        <taxon>Spermatophyta</taxon>
        <taxon>Magnoliopsida</taxon>
        <taxon>Liliopsida</taxon>
        <taxon>Poales</taxon>
        <taxon>Poaceae</taxon>
        <taxon>BOP clade</taxon>
        <taxon>Oryzoideae</taxon>
        <taxon>Oryzeae</taxon>
        <taxon>Oryzinae</taxon>
        <taxon>Oryza</taxon>
    </lineage>
</organism>
<proteinExistence type="predicted"/>
<dbReference type="Proteomes" id="UP000006591">
    <property type="component" value="Chromosome 1"/>
</dbReference>
<dbReference type="EnsemblPlants" id="ONIVA01G07110.1">
    <property type="protein sequence ID" value="ONIVA01G07110.1"/>
    <property type="gene ID" value="ONIVA01G07110"/>
</dbReference>
<sequence>MSPRTSCIGGSIAKVQRRCMAGGVEQGMEREIGDGGWPGSSHRLAESASACKAIIRSPTELVRMDTAIRQLALEVPEPTPKRENGVPLKRTTHPPTTTDVMTRLAM</sequence>